<keyword evidence="3" id="KW-0238">DNA-binding</keyword>
<evidence type="ECO:0000259" key="7">
    <source>
        <dbReference type="PROSITE" id="PS50110"/>
    </source>
</evidence>
<dbReference type="Gene3D" id="3.40.50.2300">
    <property type="match status" value="1"/>
</dbReference>
<keyword evidence="1 5" id="KW-0597">Phosphoprotein</keyword>
<evidence type="ECO:0000256" key="2">
    <source>
        <dbReference type="ARBA" id="ARBA00023015"/>
    </source>
</evidence>
<dbReference type="InterPro" id="IPR058245">
    <property type="entry name" value="NreC/VraR/RcsB-like_REC"/>
</dbReference>
<feature type="modified residue" description="4-aspartylphosphate" evidence="5">
    <location>
        <position position="55"/>
    </location>
</feature>
<dbReference type="PANTHER" id="PTHR43214">
    <property type="entry name" value="TWO-COMPONENT RESPONSE REGULATOR"/>
    <property type="match status" value="1"/>
</dbReference>
<evidence type="ECO:0000256" key="5">
    <source>
        <dbReference type="PROSITE-ProRule" id="PRU00169"/>
    </source>
</evidence>
<dbReference type="SUPFAM" id="SSF52172">
    <property type="entry name" value="CheY-like"/>
    <property type="match status" value="1"/>
</dbReference>
<dbReference type="CDD" id="cd06170">
    <property type="entry name" value="LuxR_C_like"/>
    <property type="match status" value="1"/>
</dbReference>
<keyword evidence="9" id="KW-1185">Reference proteome</keyword>
<evidence type="ECO:0000256" key="4">
    <source>
        <dbReference type="ARBA" id="ARBA00023163"/>
    </source>
</evidence>
<name>A0ABY7GN47_9GAMM</name>
<dbReference type="InterPro" id="IPR011006">
    <property type="entry name" value="CheY-like_superfamily"/>
</dbReference>
<protein>
    <submittedName>
        <fullName evidence="8">Response regulator transcription factor</fullName>
    </submittedName>
</protein>
<dbReference type="SMART" id="SM00448">
    <property type="entry name" value="REC"/>
    <property type="match status" value="1"/>
</dbReference>
<dbReference type="PANTHER" id="PTHR43214:SF41">
    <property type="entry name" value="NITRATE_NITRITE RESPONSE REGULATOR PROTEIN NARP"/>
    <property type="match status" value="1"/>
</dbReference>
<evidence type="ECO:0000313" key="9">
    <source>
        <dbReference type="Proteomes" id="UP001162780"/>
    </source>
</evidence>
<sequence length="212" mass="23347">MPIQLVLADDHPLVLNGLMQLFANEPDIEVLACCTDGEAALQSVTETQPEILLLDLRMPKLDGISVLQALRKLETPIKVIVLTAGVDENEISKAIQLGAQGVVLKEAAPETLLKCVRKVHAGGKWLDADNVLAALARWQKQEADQRQLKQILTAREMNLVELVANGYSNKQIADHCFISEGTVKVHLHNVYEKLGIKSRLELCLYAREKGLG</sequence>
<dbReference type="InterPro" id="IPR016032">
    <property type="entry name" value="Sig_transdc_resp-reg_C-effctor"/>
</dbReference>
<organism evidence="8 9">
    <name type="scientific">Methylomonas rapida</name>
    <dbReference type="NCBI Taxonomy" id="2963939"/>
    <lineage>
        <taxon>Bacteria</taxon>
        <taxon>Pseudomonadati</taxon>
        <taxon>Pseudomonadota</taxon>
        <taxon>Gammaproteobacteria</taxon>
        <taxon>Methylococcales</taxon>
        <taxon>Methylococcaceae</taxon>
        <taxon>Methylomonas</taxon>
    </lineage>
</organism>
<evidence type="ECO:0000259" key="6">
    <source>
        <dbReference type="PROSITE" id="PS50043"/>
    </source>
</evidence>
<dbReference type="PROSITE" id="PS00622">
    <property type="entry name" value="HTH_LUXR_1"/>
    <property type="match status" value="1"/>
</dbReference>
<reference evidence="8" key="1">
    <citation type="submission" date="2022-11" db="EMBL/GenBank/DDBJ databases">
        <title>Methylomonas rapida sp. nov., Carotenoid-Producing Obligate Methanotrophs with High Growth Characteristics and Biotechnological Potential.</title>
        <authorList>
            <person name="Tikhonova E.N."/>
            <person name="Suleimanov R.Z."/>
            <person name="Miroshnikov K."/>
            <person name="Oshkin I.Y."/>
            <person name="Belova S.E."/>
            <person name="Danilova O.V."/>
            <person name="Ashikhmin A."/>
            <person name="Konopkin A."/>
            <person name="But S.Y."/>
            <person name="Khmelenina V.N."/>
            <person name="Kuznetsov N."/>
            <person name="Pimenov N.V."/>
            <person name="Dedysh S.N."/>
        </authorList>
    </citation>
    <scope>NUCLEOTIDE SEQUENCE</scope>
    <source>
        <strain evidence="8">MP1</strain>
    </source>
</reference>
<keyword evidence="4" id="KW-0804">Transcription</keyword>
<dbReference type="EMBL" id="CP113517">
    <property type="protein sequence ID" value="WAR45915.1"/>
    <property type="molecule type" value="Genomic_DNA"/>
</dbReference>
<dbReference type="CDD" id="cd17535">
    <property type="entry name" value="REC_NarL-like"/>
    <property type="match status" value="1"/>
</dbReference>
<evidence type="ECO:0000256" key="3">
    <source>
        <dbReference type="ARBA" id="ARBA00023125"/>
    </source>
</evidence>
<dbReference type="InterPro" id="IPR000792">
    <property type="entry name" value="Tscrpt_reg_LuxR_C"/>
</dbReference>
<evidence type="ECO:0000313" key="8">
    <source>
        <dbReference type="EMBL" id="WAR45915.1"/>
    </source>
</evidence>
<dbReference type="RefSeq" id="WP_255186822.1">
    <property type="nucleotide sequence ID" value="NZ_CP113517.1"/>
</dbReference>
<accession>A0ABY7GN47</accession>
<dbReference type="InterPro" id="IPR039420">
    <property type="entry name" value="WalR-like"/>
</dbReference>
<dbReference type="Pfam" id="PF00072">
    <property type="entry name" value="Response_reg"/>
    <property type="match status" value="1"/>
</dbReference>
<proteinExistence type="predicted"/>
<gene>
    <name evidence="8" type="ORF">NM686_005200</name>
</gene>
<dbReference type="Proteomes" id="UP001162780">
    <property type="component" value="Chromosome"/>
</dbReference>
<dbReference type="Pfam" id="PF00196">
    <property type="entry name" value="GerE"/>
    <property type="match status" value="1"/>
</dbReference>
<dbReference type="PROSITE" id="PS50110">
    <property type="entry name" value="RESPONSE_REGULATORY"/>
    <property type="match status" value="1"/>
</dbReference>
<keyword evidence="2" id="KW-0805">Transcription regulation</keyword>
<dbReference type="PROSITE" id="PS50043">
    <property type="entry name" value="HTH_LUXR_2"/>
    <property type="match status" value="1"/>
</dbReference>
<dbReference type="PRINTS" id="PR00038">
    <property type="entry name" value="HTHLUXR"/>
</dbReference>
<dbReference type="SMART" id="SM00421">
    <property type="entry name" value="HTH_LUXR"/>
    <property type="match status" value="1"/>
</dbReference>
<dbReference type="SUPFAM" id="SSF46894">
    <property type="entry name" value="C-terminal effector domain of the bipartite response regulators"/>
    <property type="match status" value="1"/>
</dbReference>
<evidence type="ECO:0000256" key="1">
    <source>
        <dbReference type="ARBA" id="ARBA00022553"/>
    </source>
</evidence>
<dbReference type="InterPro" id="IPR001789">
    <property type="entry name" value="Sig_transdc_resp-reg_receiver"/>
</dbReference>
<feature type="domain" description="HTH luxR-type" evidence="6">
    <location>
        <begin position="145"/>
        <end position="210"/>
    </location>
</feature>
<feature type="domain" description="Response regulatory" evidence="7">
    <location>
        <begin position="4"/>
        <end position="120"/>
    </location>
</feature>